<reference evidence="2 3" key="1">
    <citation type="submission" date="2021-08" db="EMBL/GenBank/DDBJ databases">
        <title>Draft Genome Sequence of Phanerochaete sordida strain YK-624.</title>
        <authorList>
            <person name="Mori T."/>
            <person name="Dohra H."/>
            <person name="Suzuki T."/>
            <person name="Kawagishi H."/>
            <person name="Hirai H."/>
        </authorList>
    </citation>
    <scope>NUCLEOTIDE SEQUENCE [LARGE SCALE GENOMIC DNA]</scope>
    <source>
        <strain evidence="2 3">YK-624</strain>
    </source>
</reference>
<organism evidence="2 3">
    <name type="scientific">Phanerochaete sordida</name>
    <dbReference type="NCBI Taxonomy" id="48140"/>
    <lineage>
        <taxon>Eukaryota</taxon>
        <taxon>Fungi</taxon>
        <taxon>Dikarya</taxon>
        <taxon>Basidiomycota</taxon>
        <taxon>Agaricomycotina</taxon>
        <taxon>Agaricomycetes</taxon>
        <taxon>Polyporales</taxon>
        <taxon>Phanerochaetaceae</taxon>
        <taxon>Phanerochaete</taxon>
    </lineage>
</organism>
<accession>A0A9P3LBJ1</accession>
<feature type="region of interest" description="Disordered" evidence="1">
    <location>
        <begin position="320"/>
        <end position="342"/>
    </location>
</feature>
<dbReference type="Proteomes" id="UP000703269">
    <property type="component" value="Unassembled WGS sequence"/>
</dbReference>
<keyword evidence="3" id="KW-1185">Reference proteome</keyword>
<gene>
    <name evidence="2" type="ORF">PsYK624_042060</name>
</gene>
<feature type="region of interest" description="Disordered" evidence="1">
    <location>
        <begin position="226"/>
        <end position="271"/>
    </location>
</feature>
<evidence type="ECO:0000313" key="2">
    <source>
        <dbReference type="EMBL" id="GJE88123.1"/>
    </source>
</evidence>
<dbReference type="AlphaFoldDB" id="A0A9P3LBJ1"/>
<sequence>MAYEQASDSADLHAILAYQQHQLRLRYQEAEAAALRTAYLAALSELKKAHRAFAEATQKWARVREVHAAHAAWLCARKRVDALRSDVVELLFIDIIDSACKECPLFKAQFDALDPHAAREALAAAQAAADAGVEAQIRNLEHNARINMSMNQEQDCDYDWQNADFADEWIFPMIQQAFEEDPEFAAKVAAYRKSKGVDSPEETVTADNWSRGPVRDAAFYSGDCETVEFDSPSRSPTPLTSPDSPMVDEEAEEHASDPLAPGPGRYSLRSYDTRSRDHILVQELLNKEAGGEALKDEEKAILRVFHTRVTREQLRKKVRQAIASGRFKPSDGQKRRRVRKRE</sequence>
<dbReference type="EMBL" id="BPQB01000008">
    <property type="protein sequence ID" value="GJE88123.1"/>
    <property type="molecule type" value="Genomic_DNA"/>
</dbReference>
<proteinExistence type="predicted"/>
<evidence type="ECO:0000313" key="3">
    <source>
        <dbReference type="Proteomes" id="UP000703269"/>
    </source>
</evidence>
<evidence type="ECO:0000256" key="1">
    <source>
        <dbReference type="SAM" id="MobiDB-lite"/>
    </source>
</evidence>
<name>A0A9P3LBJ1_9APHY</name>
<comment type="caution">
    <text evidence="2">The sequence shown here is derived from an EMBL/GenBank/DDBJ whole genome shotgun (WGS) entry which is preliminary data.</text>
</comment>
<protein>
    <submittedName>
        <fullName evidence="2">Uncharacterized protein</fullName>
    </submittedName>
</protein>
<feature type="compositionally biased region" description="Low complexity" evidence="1">
    <location>
        <begin position="230"/>
        <end position="245"/>
    </location>
</feature>